<keyword evidence="2" id="KW-1185">Reference proteome</keyword>
<sequence length="560" mass="62484">MSCAGLNPVPQASAFRRGPDEVMRLARMGCSHPTRLSFLRQFLRRIKAENWQFDRPLWQIDAQGTGCAVYRLTGPVRSYSLVAFAHDLPAEARSDRVIATAWDATFALFDGTPTPEDIDRLAANVPRQEAGRISPRELSLSRANRSVRVFDHVVARLAEGRQPDAAMLLETGYLMRTTAVYGSGKFGAADRAAIAGRPELSAPFQAEMMSVWLTRAFTVDLVEHLAHMRGGDRATRLAPELRRGLGVGNSTGLGMAPFVIRHPVLLNNWMLAREEALARVRSQPCVGRPEYDGFLNALHLAQENARLWHSAHGVQLVKLAELRDSLAQIMDHALHAWDRQSAHPWDDLWHWGQDALQLEGQEALLAAMLEPHGALIDGLGDCMDADEDAFFAIDGAMTIGELRAILTSRYAWALDVDFTARHHSARFWYVSEDKLEPRLGERYHEPGASRELPLDVARQAAGLWAALSDEPDDLPVAHVLLAHPEFRPILRRAQIAARHPFAEIRDNLIAADMLPIDILRCKLAFFGASRFDPRSDRWVRISLFQGAPYPDEMAEAAHDL</sequence>
<organism evidence="1 2">
    <name type="scientific">Roseinatronobacter ekhonensis</name>
    <dbReference type="NCBI Taxonomy" id="254356"/>
    <lineage>
        <taxon>Bacteria</taxon>
        <taxon>Pseudomonadati</taxon>
        <taxon>Pseudomonadota</taxon>
        <taxon>Alphaproteobacteria</taxon>
        <taxon>Rhodobacterales</taxon>
        <taxon>Paracoccaceae</taxon>
        <taxon>Roseinatronobacter</taxon>
    </lineage>
</organism>
<dbReference type="Proteomes" id="UP000272908">
    <property type="component" value="Unassembled WGS sequence"/>
</dbReference>
<accession>A0A3B0M754</accession>
<dbReference type="RefSeq" id="WP_220669543.1">
    <property type="nucleotide sequence ID" value="NZ_UIHC01000011.1"/>
</dbReference>
<evidence type="ECO:0000313" key="1">
    <source>
        <dbReference type="EMBL" id="SUZ31825.1"/>
    </source>
</evidence>
<proteinExistence type="predicted"/>
<dbReference type="AlphaFoldDB" id="A0A3B0M754"/>
<dbReference type="EMBL" id="UIHC01000011">
    <property type="protein sequence ID" value="SUZ31825.1"/>
    <property type="molecule type" value="Genomic_DNA"/>
</dbReference>
<gene>
    <name evidence="1" type="ORF">ROE7235_01576</name>
</gene>
<protein>
    <submittedName>
        <fullName evidence="1">Uncharacterized protein</fullName>
    </submittedName>
</protein>
<reference evidence="2" key="1">
    <citation type="submission" date="2018-08" db="EMBL/GenBank/DDBJ databases">
        <authorList>
            <person name="Rodrigo-Torres L."/>
            <person name="Arahal R. D."/>
            <person name="Lucena T."/>
        </authorList>
    </citation>
    <scope>NUCLEOTIDE SEQUENCE [LARGE SCALE GENOMIC DNA]</scope>
    <source>
        <strain evidence="2">CECT 7235</strain>
    </source>
</reference>
<name>A0A3B0M754_9RHOB</name>
<evidence type="ECO:0000313" key="2">
    <source>
        <dbReference type="Proteomes" id="UP000272908"/>
    </source>
</evidence>